<gene>
    <name evidence="2" type="ORF">PHYPSEUDO_001450</name>
</gene>
<name>A0A8T1W011_9STRA</name>
<evidence type="ECO:0000313" key="2">
    <source>
        <dbReference type="EMBL" id="KAG7385500.1"/>
    </source>
</evidence>
<feature type="region of interest" description="Disordered" evidence="1">
    <location>
        <begin position="1"/>
        <end position="36"/>
    </location>
</feature>
<dbReference type="AlphaFoldDB" id="A0A8T1W011"/>
<dbReference type="EMBL" id="JAGDFM010000120">
    <property type="protein sequence ID" value="KAG7385500.1"/>
    <property type="molecule type" value="Genomic_DNA"/>
</dbReference>
<sequence>MNAYERGNNLSGSSDSSSDEDDDADPRAEWSDLSSQSELASTLEKLERLEEELATEAGSFSEGFPREIDDRFRGSEFPSVYQVPQAYALQRESAAYRYPLSSSLGHLVPRRAIHSAGDVVGPEMRWIRSQRTGFGLRGDRFAPSSSSSATRTEQVCQQKISRWAKGREKVQHAATNHATWLAGLCEELNEYGAKYTRVEGGSEDTSARVQFAHEEDGEDL</sequence>
<proteinExistence type="predicted"/>
<organism evidence="2 3">
    <name type="scientific">Phytophthora pseudosyringae</name>
    <dbReference type="NCBI Taxonomy" id="221518"/>
    <lineage>
        <taxon>Eukaryota</taxon>
        <taxon>Sar</taxon>
        <taxon>Stramenopiles</taxon>
        <taxon>Oomycota</taxon>
        <taxon>Peronosporomycetes</taxon>
        <taxon>Peronosporales</taxon>
        <taxon>Peronosporaceae</taxon>
        <taxon>Phytophthora</taxon>
    </lineage>
</organism>
<evidence type="ECO:0000256" key="1">
    <source>
        <dbReference type="SAM" id="MobiDB-lite"/>
    </source>
</evidence>
<accession>A0A8T1W011</accession>
<protein>
    <submittedName>
        <fullName evidence="2">Uncharacterized protein</fullName>
    </submittedName>
</protein>
<keyword evidence="3" id="KW-1185">Reference proteome</keyword>
<reference evidence="2" key="1">
    <citation type="submission" date="2021-02" db="EMBL/GenBank/DDBJ databases">
        <authorList>
            <person name="Palmer J.M."/>
        </authorList>
    </citation>
    <scope>NUCLEOTIDE SEQUENCE</scope>
    <source>
        <strain evidence="2">SCRP734</strain>
    </source>
</reference>
<evidence type="ECO:0000313" key="3">
    <source>
        <dbReference type="Proteomes" id="UP000694044"/>
    </source>
</evidence>
<dbReference type="Proteomes" id="UP000694044">
    <property type="component" value="Unassembled WGS sequence"/>
</dbReference>
<comment type="caution">
    <text evidence="2">The sequence shown here is derived from an EMBL/GenBank/DDBJ whole genome shotgun (WGS) entry which is preliminary data.</text>
</comment>